<dbReference type="PANTHER" id="PTHR43791">
    <property type="entry name" value="PERMEASE-RELATED"/>
    <property type="match status" value="1"/>
</dbReference>
<evidence type="ECO:0000256" key="1">
    <source>
        <dbReference type="ARBA" id="ARBA00004141"/>
    </source>
</evidence>
<keyword evidence="5 7" id="KW-0472">Membrane</keyword>
<dbReference type="GO" id="GO:0022857">
    <property type="term" value="F:transmembrane transporter activity"/>
    <property type="evidence" value="ECO:0007669"/>
    <property type="project" value="InterPro"/>
</dbReference>
<dbReference type="Proteomes" id="UP000281245">
    <property type="component" value="Unassembled WGS sequence"/>
</dbReference>
<gene>
    <name evidence="8" type="ORF">D0869_10560</name>
</gene>
<reference evidence="8 9" key="1">
    <citation type="journal article" date="2018" name="BMC Genomics">
        <title>Genomic evidence for intraspecific hybridization in a clonal and extremely halotolerant yeast.</title>
        <authorList>
            <person name="Gostincar C."/>
            <person name="Stajich J.E."/>
            <person name="Zupancic J."/>
            <person name="Zalar P."/>
            <person name="Gunde-Cimerman N."/>
        </authorList>
    </citation>
    <scope>NUCLEOTIDE SEQUENCE [LARGE SCALE GENOMIC DNA]</scope>
    <source>
        <strain evidence="8 9">EXF-6656</strain>
    </source>
</reference>
<dbReference type="EMBL" id="QWIJ01001080">
    <property type="protein sequence ID" value="RMX76616.1"/>
    <property type="molecule type" value="Genomic_DNA"/>
</dbReference>
<evidence type="ECO:0000256" key="6">
    <source>
        <dbReference type="SAM" id="MobiDB-lite"/>
    </source>
</evidence>
<evidence type="ECO:0008006" key="10">
    <source>
        <dbReference type="Google" id="ProtNLM"/>
    </source>
</evidence>
<feature type="transmembrane region" description="Helical" evidence="7">
    <location>
        <begin position="405"/>
        <end position="424"/>
    </location>
</feature>
<dbReference type="InterPro" id="IPR036259">
    <property type="entry name" value="MFS_trans_sf"/>
</dbReference>
<proteinExistence type="predicted"/>
<dbReference type="AlphaFoldDB" id="A0A3M6WEB1"/>
<name>A0A3M6WEB1_HORWE</name>
<comment type="caution">
    <text evidence="8">The sequence shown here is derived from an EMBL/GenBank/DDBJ whole genome shotgun (WGS) entry which is preliminary data.</text>
</comment>
<sequence length="552" mass="61992">MLSLLDINSCHLRIGHSSRDRATTFTPTMHITPDPRASADDNNTLRGEEKASALQAYEKAAFKQDPSTLTEKNAITADVQPGDVEPVSVEQDGDTIRETDYTPAEYKTLLKKIDRFLLPLMWFCYGIQQTDKTALGTQAIFGLREDTNLVGQQYSWLTTIFYITYLCGEFPSNFLLQRWAIGRSLSIYMLCWGICVICIAAAQNWSHLMALRGLQGFFECTISPGFLMIVSTWYRREEHSARALFWQSANAGFGIIASLVMYGIANHALHHESGIAAWRCISLFLGSCTIVLALICFVLLGSPKEVRWLSKEEKRMAAARIVRNKAGRDVTGIKWSWDQTGEAFIDPQLYFCMFNAFLSSVPNGGLTTFANIMLNSFGFTELQVILIEIPRSVGLYTRKVPNRRMYVMAASCIPPFVGLLGMAFLPNTPAYRWTKWGMYFMSVPYVLALFLAWTLIPSNVAGRTKKTLISSATFLGYCVGNMCGSQIFKSEDAPRYIPGTTGASGLLCLAELEAGEIGEEQWGWEREQERLGRELGERNVTDLQNPHFRYTM</sequence>
<dbReference type="PANTHER" id="PTHR43791:SF7">
    <property type="entry name" value="MAJOR FACILITATOR SUPERFAMILY (MFS) PROFILE DOMAIN-CONTAINING PROTEIN"/>
    <property type="match status" value="1"/>
</dbReference>
<feature type="transmembrane region" description="Helical" evidence="7">
    <location>
        <begin position="276"/>
        <end position="301"/>
    </location>
</feature>
<organism evidence="8 9">
    <name type="scientific">Hortaea werneckii</name>
    <name type="common">Black yeast</name>
    <name type="synonym">Cladosporium werneckii</name>
    <dbReference type="NCBI Taxonomy" id="91943"/>
    <lineage>
        <taxon>Eukaryota</taxon>
        <taxon>Fungi</taxon>
        <taxon>Dikarya</taxon>
        <taxon>Ascomycota</taxon>
        <taxon>Pezizomycotina</taxon>
        <taxon>Dothideomycetes</taxon>
        <taxon>Dothideomycetidae</taxon>
        <taxon>Mycosphaerellales</taxon>
        <taxon>Teratosphaeriaceae</taxon>
        <taxon>Hortaea</taxon>
    </lineage>
</organism>
<keyword evidence="4 7" id="KW-1133">Transmembrane helix</keyword>
<evidence type="ECO:0000256" key="4">
    <source>
        <dbReference type="ARBA" id="ARBA00022989"/>
    </source>
</evidence>
<comment type="subcellular location">
    <subcellularLocation>
        <location evidence="1">Membrane</location>
        <topology evidence="1">Multi-pass membrane protein</topology>
    </subcellularLocation>
</comment>
<keyword evidence="2" id="KW-0813">Transport</keyword>
<evidence type="ECO:0000313" key="8">
    <source>
        <dbReference type="EMBL" id="RMX76616.1"/>
    </source>
</evidence>
<dbReference type="SUPFAM" id="SSF103473">
    <property type="entry name" value="MFS general substrate transporter"/>
    <property type="match status" value="1"/>
</dbReference>
<evidence type="ECO:0000256" key="3">
    <source>
        <dbReference type="ARBA" id="ARBA00022692"/>
    </source>
</evidence>
<dbReference type="Pfam" id="PF07690">
    <property type="entry name" value="MFS_1"/>
    <property type="match status" value="1"/>
</dbReference>
<feature type="transmembrane region" description="Helical" evidence="7">
    <location>
        <begin position="214"/>
        <end position="234"/>
    </location>
</feature>
<feature type="transmembrane region" description="Helical" evidence="7">
    <location>
        <begin position="436"/>
        <end position="456"/>
    </location>
</feature>
<feature type="transmembrane region" description="Helical" evidence="7">
    <location>
        <begin position="243"/>
        <end position="264"/>
    </location>
</feature>
<evidence type="ECO:0000256" key="7">
    <source>
        <dbReference type="SAM" id="Phobius"/>
    </source>
</evidence>
<protein>
    <recommendedName>
        <fullName evidence="10">Major facilitator superfamily (MFS) profile domain-containing protein</fullName>
    </recommendedName>
</protein>
<keyword evidence="3 7" id="KW-0812">Transmembrane</keyword>
<accession>A0A3M6WEB1</accession>
<evidence type="ECO:0000256" key="2">
    <source>
        <dbReference type="ARBA" id="ARBA00022448"/>
    </source>
</evidence>
<dbReference type="VEuPathDB" id="FungiDB:BTJ68_14923"/>
<evidence type="ECO:0000313" key="9">
    <source>
        <dbReference type="Proteomes" id="UP000281245"/>
    </source>
</evidence>
<feature type="transmembrane region" description="Helical" evidence="7">
    <location>
        <begin position="185"/>
        <end position="202"/>
    </location>
</feature>
<dbReference type="Gene3D" id="1.20.1250.20">
    <property type="entry name" value="MFS general substrate transporter like domains"/>
    <property type="match status" value="1"/>
</dbReference>
<feature type="region of interest" description="Disordered" evidence="6">
    <location>
        <begin position="21"/>
        <end position="43"/>
    </location>
</feature>
<dbReference type="GO" id="GO:0016020">
    <property type="term" value="C:membrane"/>
    <property type="evidence" value="ECO:0007669"/>
    <property type="project" value="UniProtKB-SubCell"/>
</dbReference>
<evidence type="ECO:0000256" key="5">
    <source>
        <dbReference type="ARBA" id="ARBA00023136"/>
    </source>
</evidence>
<dbReference type="InterPro" id="IPR011701">
    <property type="entry name" value="MFS"/>
</dbReference>
<dbReference type="OrthoDB" id="6730379at2759"/>